<dbReference type="InterPro" id="IPR039558">
    <property type="entry name" value="TPA1/OFD1_N"/>
</dbReference>
<dbReference type="EMBL" id="WTYC01000001">
    <property type="protein sequence ID" value="MXO47161.1"/>
    <property type="molecule type" value="Genomic_DNA"/>
</dbReference>
<dbReference type="Pfam" id="PF13661">
    <property type="entry name" value="2OG-FeII_Oxy_4"/>
    <property type="match status" value="1"/>
</dbReference>
<dbReference type="Gene3D" id="2.60.120.620">
    <property type="entry name" value="q2cbj1_9rhob like domain"/>
    <property type="match status" value="1"/>
</dbReference>
<dbReference type="OrthoDB" id="9783171at2"/>
<dbReference type="PANTHER" id="PTHR12117">
    <property type="entry name" value="HISTONE ACETYLTRANSFERASE COMPLEX"/>
    <property type="match status" value="1"/>
</dbReference>
<dbReference type="PANTHER" id="PTHR12117:SF0">
    <property type="entry name" value="PROLYL 3-HYDROXYLASE OGFOD1"/>
    <property type="match status" value="1"/>
</dbReference>
<name>A0A844XMC3_9SPHN</name>
<reference evidence="2 3" key="1">
    <citation type="submission" date="2019-12" db="EMBL/GenBank/DDBJ databases">
        <title>Genomic-based taxomic classification of the family Erythrobacteraceae.</title>
        <authorList>
            <person name="Xu L."/>
        </authorList>
    </citation>
    <scope>NUCLEOTIDE SEQUENCE [LARGE SCALE GENOMIC DNA]</scope>
    <source>
        <strain evidence="2 3">DSM 17792</strain>
    </source>
</reference>
<keyword evidence="3" id="KW-1185">Reference proteome</keyword>
<evidence type="ECO:0000313" key="2">
    <source>
        <dbReference type="EMBL" id="MXO47161.1"/>
    </source>
</evidence>
<dbReference type="GO" id="GO:0031543">
    <property type="term" value="F:peptidyl-proline dioxygenase activity"/>
    <property type="evidence" value="ECO:0007669"/>
    <property type="project" value="TreeGrafter"/>
</dbReference>
<dbReference type="GO" id="GO:0005737">
    <property type="term" value="C:cytoplasm"/>
    <property type="evidence" value="ECO:0007669"/>
    <property type="project" value="TreeGrafter"/>
</dbReference>
<dbReference type="RefSeq" id="WP_160726750.1">
    <property type="nucleotide sequence ID" value="NZ_WTYC01000001.1"/>
</dbReference>
<organism evidence="2 3">
    <name type="scientific">Qipengyuania vulgaris</name>
    <dbReference type="NCBI Taxonomy" id="291985"/>
    <lineage>
        <taxon>Bacteria</taxon>
        <taxon>Pseudomonadati</taxon>
        <taxon>Pseudomonadota</taxon>
        <taxon>Alphaproteobacteria</taxon>
        <taxon>Sphingomonadales</taxon>
        <taxon>Erythrobacteraceae</taxon>
        <taxon>Qipengyuania</taxon>
    </lineage>
</organism>
<sequence length="248" mass="27605">MAEKKLFEINPNLDRAALAERFAQNGRVQVRDVLTEETAREIQMILARATKWGMAVQAGDGPGIKPQSFRQEEVQAPGGAERVNAAAMAAHQASARGDYAFRFAQYPILTAIQEGWDPGGPHELILEYINAPEFLDLAREITATPTLTKADGQASLFAPNHYLGRHIDSHVAEGWRFAYTLNFAPDNWHPDWGGYLLFLDEEGDIVEGFRPRFNALNLFAVPTSHMVSYVPPFAPMGRTAIVGWLRDK</sequence>
<gene>
    <name evidence="2" type="ORF">GRI69_02640</name>
</gene>
<dbReference type="GO" id="GO:0006449">
    <property type="term" value="P:regulation of translational termination"/>
    <property type="evidence" value="ECO:0007669"/>
    <property type="project" value="TreeGrafter"/>
</dbReference>
<comment type="caution">
    <text evidence="2">The sequence shown here is derived from an EMBL/GenBank/DDBJ whole genome shotgun (WGS) entry which is preliminary data.</text>
</comment>
<dbReference type="InterPro" id="IPR051842">
    <property type="entry name" value="uS12_prolyl_hydroxylase"/>
</dbReference>
<feature type="domain" description="Prolyl 3,4-dihydroxylase TPA1/OFD1 N-terminal" evidence="1">
    <location>
        <begin position="153"/>
        <end position="246"/>
    </location>
</feature>
<protein>
    <recommendedName>
        <fullName evidence="1">Prolyl 3,4-dihydroxylase TPA1/OFD1 N-terminal domain-containing protein</fullName>
    </recommendedName>
</protein>
<accession>A0A844XMC3</accession>
<evidence type="ECO:0000313" key="3">
    <source>
        <dbReference type="Proteomes" id="UP000448199"/>
    </source>
</evidence>
<dbReference type="Proteomes" id="UP000448199">
    <property type="component" value="Unassembled WGS sequence"/>
</dbReference>
<proteinExistence type="predicted"/>
<dbReference type="AlphaFoldDB" id="A0A844XMC3"/>
<evidence type="ECO:0000259" key="1">
    <source>
        <dbReference type="Pfam" id="PF13661"/>
    </source>
</evidence>